<keyword evidence="4 6" id="KW-0274">FAD</keyword>
<proteinExistence type="inferred from homology"/>
<dbReference type="FunCoup" id="B4JUM4">
    <property type="interactions" value="245"/>
</dbReference>
<dbReference type="InParanoid" id="B4JUM4"/>
<dbReference type="InterPro" id="IPR009100">
    <property type="entry name" value="AcylCoA_DH/oxidase_NM_dom_sf"/>
</dbReference>
<evidence type="ECO:0000259" key="9">
    <source>
        <dbReference type="Pfam" id="PF02771"/>
    </source>
</evidence>
<evidence type="ECO:0000256" key="2">
    <source>
        <dbReference type="ARBA" id="ARBA00009347"/>
    </source>
</evidence>
<dbReference type="OMA" id="NKTWITH"/>
<dbReference type="Pfam" id="PF02771">
    <property type="entry name" value="Acyl-CoA_dh_N"/>
    <property type="match status" value="1"/>
</dbReference>
<evidence type="ECO:0000313" key="11">
    <source>
        <dbReference type="Proteomes" id="UP000001070"/>
    </source>
</evidence>
<reference evidence="10 11" key="1">
    <citation type="journal article" date="2007" name="Nature">
        <title>Evolution of genes and genomes on the Drosophila phylogeny.</title>
        <authorList>
            <consortium name="Drosophila 12 Genomes Consortium"/>
            <person name="Clark A.G."/>
            <person name="Eisen M.B."/>
            <person name="Smith D.R."/>
            <person name="Bergman C.M."/>
            <person name="Oliver B."/>
            <person name="Markow T.A."/>
            <person name="Kaufman T.C."/>
            <person name="Kellis M."/>
            <person name="Gelbart W."/>
            <person name="Iyer V.N."/>
            <person name="Pollard D.A."/>
            <person name="Sackton T.B."/>
            <person name="Larracuente A.M."/>
            <person name="Singh N.D."/>
            <person name="Abad J.P."/>
            <person name="Abt D.N."/>
            <person name="Adryan B."/>
            <person name="Aguade M."/>
            <person name="Akashi H."/>
            <person name="Anderson W.W."/>
            <person name="Aquadro C.F."/>
            <person name="Ardell D.H."/>
            <person name="Arguello R."/>
            <person name="Artieri C.G."/>
            <person name="Barbash D.A."/>
            <person name="Barker D."/>
            <person name="Barsanti P."/>
            <person name="Batterham P."/>
            <person name="Batzoglou S."/>
            <person name="Begun D."/>
            <person name="Bhutkar A."/>
            <person name="Blanco E."/>
            <person name="Bosak S.A."/>
            <person name="Bradley R.K."/>
            <person name="Brand A.D."/>
            <person name="Brent M.R."/>
            <person name="Brooks A.N."/>
            <person name="Brown R.H."/>
            <person name="Butlin R.K."/>
            <person name="Caggese C."/>
            <person name="Calvi B.R."/>
            <person name="Bernardo de Carvalho A."/>
            <person name="Caspi A."/>
            <person name="Castrezana S."/>
            <person name="Celniker S.E."/>
            <person name="Chang J.L."/>
            <person name="Chapple C."/>
            <person name="Chatterji S."/>
            <person name="Chinwalla A."/>
            <person name="Civetta A."/>
            <person name="Clifton S.W."/>
            <person name="Comeron J.M."/>
            <person name="Costello J.C."/>
            <person name="Coyne J.A."/>
            <person name="Daub J."/>
            <person name="David R.G."/>
            <person name="Delcher A.L."/>
            <person name="Delehaunty K."/>
            <person name="Do C.B."/>
            <person name="Ebling H."/>
            <person name="Edwards K."/>
            <person name="Eickbush T."/>
            <person name="Evans J.D."/>
            <person name="Filipski A."/>
            <person name="Findeiss S."/>
            <person name="Freyhult E."/>
            <person name="Fulton L."/>
            <person name="Fulton R."/>
            <person name="Garcia A.C."/>
            <person name="Gardiner A."/>
            <person name="Garfield D.A."/>
            <person name="Garvin B.E."/>
            <person name="Gibson G."/>
            <person name="Gilbert D."/>
            <person name="Gnerre S."/>
            <person name="Godfrey J."/>
            <person name="Good R."/>
            <person name="Gotea V."/>
            <person name="Gravely B."/>
            <person name="Greenberg A.J."/>
            <person name="Griffiths-Jones S."/>
            <person name="Gross S."/>
            <person name="Guigo R."/>
            <person name="Gustafson E.A."/>
            <person name="Haerty W."/>
            <person name="Hahn M.W."/>
            <person name="Halligan D.L."/>
            <person name="Halpern A.L."/>
            <person name="Halter G.M."/>
            <person name="Han M.V."/>
            <person name="Heger A."/>
            <person name="Hillier L."/>
            <person name="Hinrichs A.S."/>
            <person name="Holmes I."/>
            <person name="Hoskins R.A."/>
            <person name="Hubisz M.J."/>
            <person name="Hultmark D."/>
            <person name="Huntley M.A."/>
            <person name="Jaffe D.B."/>
            <person name="Jagadeeshan S."/>
            <person name="Jeck W.R."/>
            <person name="Johnson J."/>
            <person name="Jones C.D."/>
            <person name="Jordan W.C."/>
            <person name="Karpen G.H."/>
            <person name="Kataoka E."/>
            <person name="Keightley P.D."/>
            <person name="Kheradpour P."/>
            <person name="Kirkness E.F."/>
            <person name="Koerich L.B."/>
            <person name="Kristiansen K."/>
            <person name="Kudrna D."/>
            <person name="Kulathinal R.J."/>
            <person name="Kumar S."/>
            <person name="Kwok R."/>
            <person name="Lander E."/>
            <person name="Langley C.H."/>
            <person name="Lapoint R."/>
            <person name="Lazzaro B.P."/>
            <person name="Lee S.J."/>
            <person name="Levesque L."/>
            <person name="Li R."/>
            <person name="Lin C.F."/>
            <person name="Lin M.F."/>
            <person name="Lindblad-Toh K."/>
            <person name="Llopart A."/>
            <person name="Long M."/>
            <person name="Low L."/>
            <person name="Lozovsky E."/>
            <person name="Lu J."/>
            <person name="Luo M."/>
            <person name="Machado C.A."/>
            <person name="Makalowski W."/>
            <person name="Marzo M."/>
            <person name="Matsuda M."/>
            <person name="Matzkin L."/>
            <person name="McAllister B."/>
            <person name="McBride C.S."/>
            <person name="McKernan B."/>
            <person name="McKernan K."/>
            <person name="Mendez-Lago M."/>
            <person name="Minx P."/>
            <person name="Mollenhauer M.U."/>
            <person name="Montooth K."/>
            <person name="Mount S.M."/>
            <person name="Mu X."/>
            <person name="Myers E."/>
            <person name="Negre B."/>
            <person name="Newfeld S."/>
            <person name="Nielsen R."/>
            <person name="Noor M.A."/>
            <person name="O'Grady P."/>
            <person name="Pachter L."/>
            <person name="Papaceit M."/>
            <person name="Parisi M.J."/>
            <person name="Parisi M."/>
            <person name="Parts L."/>
            <person name="Pedersen J.S."/>
            <person name="Pesole G."/>
            <person name="Phillippy A.M."/>
            <person name="Ponting C.P."/>
            <person name="Pop M."/>
            <person name="Porcelli D."/>
            <person name="Powell J.R."/>
            <person name="Prohaska S."/>
            <person name="Pruitt K."/>
            <person name="Puig M."/>
            <person name="Quesneville H."/>
            <person name="Ram K.R."/>
            <person name="Rand D."/>
            <person name="Rasmussen M.D."/>
            <person name="Reed L.K."/>
            <person name="Reenan R."/>
            <person name="Reily A."/>
            <person name="Remington K.A."/>
            <person name="Rieger T.T."/>
            <person name="Ritchie M.G."/>
            <person name="Robin C."/>
            <person name="Rogers Y.H."/>
            <person name="Rohde C."/>
            <person name="Rozas J."/>
            <person name="Rubenfield M.J."/>
            <person name="Ruiz A."/>
            <person name="Russo S."/>
            <person name="Salzberg S.L."/>
            <person name="Sanchez-Gracia A."/>
            <person name="Saranga D.J."/>
            <person name="Sato H."/>
            <person name="Schaeffer S.W."/>
            <person name="Schatz M.C."/>
            <person name="Schlenke T."/>
            <person name="Schwartz R."/>
            <person name="Segarra C."/>
            <person name="Singh R.S."/>
            <person name="Sirot L."/>
            <person name="Sirota M."/>
            <person name="Sisneros N.B."/>
            <person name="Smith C.D."/>
            <person name="Smith T.F."/>
            <person name="Spieth J."/>
            <person name="Stage D.E."/>
            <person name="Stark A."/>
            <person name="Stephan W."/>
            <person name="Strausberg R.L."/>
            <person name="Strempel S."/>
            <person name="Sturgill D."/>
            <person name="Sutton G."/>
            <person name="Sutton G.G."/>
            <person name="Tao W."/>
            <person name="Teichmann S."/>
            <person name="Tobari Y.N."/>
            <person name="Tomimura Y."/>
            <person name="Tsolas J.M."/>
            <person name="Valente V.L."/>
            <person name="Venter E."/>
            <person name="Venter J.C."/>
            <person name="Vicario S."/>
            <person name="Vieira F.G."/>
            <person name="Vilella A.J."/>
            <person name="Villasante A."/>
            <person name="Walenz B."/>
            <person name="Wang J."/>
            <person name="Wasserman M."/>
            <person name="Watts T."/>
            <person name="Wilson D."/>
            <person name="Wilson R.K."/>
            <person name="Wing R.A."/>
            <person name="Wolfner M.F."/>
            <person name="Wong A."/>
            <person name="Wong G.K."/>
            <person name="Wu C.I."/>
            <person name="Wu G."/>
            <person name="Yamamoto D."/>
            <person name="Yang H.P."/>
            <person name="Yang S.P."/>
            <person name="Yorke J.A."/>
            <person name="Yoshida K."/>
            <person name="Zdobnov E."/>
            <person name="Zhang P."/>
            <person name="Zhang Y."/>
            <person name="Zimin A.V."/>
            <person name="Baldwin J."/>
            <person name="Abdouelleil A."/>
            <person name="Abdulkadir J."/>
            <person name="Abebe A."/>
            <person name="Abera B."/>
            <person name="Abreu J."/>
            <person name="Acer S.C."/>
            <person name="Aftuck L."/>
            <person name="Alexander A."/>
            <person name="An P."/>
            <person name="Anderson E."/>
            <person name="Anderson S."/>
            <person name="Arachi H."/>
            <person name="Azer M."/>
            <person name="Bachantsang P."/>
            <person name="Barry A."/>
            <person name="Bayul T."/>
            <person name="Berlin A."/>
            <person name="Bessette D."/>
            <person name="Bloom T."/>
            <person name="Blye J."/>
            <person name="Boguslavskiy L."/>
            <person name="Bonnet C."/>
            <person name="Boukhgalter B."/>
            <person name="Bourzgui I."/>
            <person name="Brown A."/>
            <person name="Cahill P."/>
            <person name="Channer S."/>
            <person name="Cheshatsang Y."/>
            <person name="Chuda L."/>
            <person name="Citroen M."/>
            <person name="Collymore A."/>
            <person name="Cooke P."/>
            <person name="Costello M."/>
            <person name="D'Aco K."/>
            <person name="Daza R."/>
            <person name="De Haan G."/>
            <person name="DeGray S."/>
            <person name="DeMaso C."/>
            <person name="Dhargay N."/>
            <person name="Dooley K."/>
            <person name="Dooley E."/>
            <person name="Doricent M."/>
            <person name="Dorje P."/>
            <person name="Dorjee K."/>
            <person name="Dupes A."/>
            <person name="Elong R."/>
            <person name="Falk J."/>
            <person name="Farina A."/>
            <person name="Faro S."/>
            <person name="Ferguson D."/>
            <person name="Fisher S."/>
            <person name="Foley C.D."/>
            <person name="Franke A."/>
            <person name="Friedrich D."/>
            <person name="Gadbois L."/>
            <person name="Gearin G."/>
            <person name="Gearin C.R."/>
            <person name="Giannoukos G."/>
            <person name="Goode T."/>
            <person name="Graham J."/>
            <person name="Grandbois E."/>
            <person name="Grewal S."/>
            <person name="Gyaltsen K."/>
            <person name="Hafez N."/>
            <person name="Hagos B."/>
            <person name="Hall J."/>
            <person name="Henson C."/>
            <person name="Hollinger A."/>
            <person name="Honan T."/>
            <person name="Huard M.D."/>
            <person name="Hughes L."/>
            <person name="Hurhula B."/>
            <person name="Husby M.E."/>
            <person name="Kamat A."/>
            <person name="Kanga B."/>
            <person name="Kashin S."/>
            <person name="Khazanovich D."/>
            <person name="Kisner P."/>
            <person name="Lance K."/>
            <person name="Lara M."/>
            <person name="Lee W."/>
            <person name="Lennon N."/>
            <person name="Letendre F."/>
            <person name="LeVine R."/>
            <person name="Lipovsky A."/>
            <person name="Liu X."/>
            <person name="Liu J."/>
            <person name="Liu S."/>
            <person name="Lokyitsang T."/>
            <person name="Lokyitsang Y."/>
            <person name="Lubonja R."/>
            <person name="Lui A."/>
            <person name="MacDonald P."/>
            <person name="Magnisalis V."/>
            <person name="Maru K."/>
            <person name="Matthews C."/>
            <person name="McCusker W."/>
            <person name="McDonough S."/>
            <person name="Mehta T."/>
            <person name="Meldrim J."/>
            <person name="Meneus L."/>
            <person name="Mihai O."/>
            <person name="Mihalev A."/>
            <person name="Mihova T."/>
            <person name="Mittelman R."/>
            <person name="Mlenga V."/>
            <person name="Montmayeur A."/>
            <person name="Mulrain L."/>
            <person name="Navidi A."/>
            <person name="Naylor J."/>
            <person name="Negash T."/>
            <person name="Nguyen T."/>
            <person name="Nguyen N."/>
            <person name="Nicol R."/>
            <person name="Norbu C."/>
            <person name="Norbu N."/>
            <person name="Novod N."/>
            <person name="O'Neill B."/>
            <person name="Osman S."/>
            <person name="Markiewicz E."/>
            <person name="Oyono O.L."/>
            <person name="Patti C."/>
            <person name="Phunkhang P."/>
            <person name="Pierre F."/>
            <person name="Priest M."/>
            <person name="Raghuraman S."/>
            <person name="Rege F."/>
            <person name="Reyes R."/>
            <person name="Rise C."/>
            <person name="Rogov P."/>
            <person name="Ross K."/>
            <person name="Ryan E."/>
            <person name="Settipalli S."/>
            <person name="Shea T."/>
            <person name="Sherpa N."/>
            <person name="Shi L."/>
            <person name="Shih D."/>
            <person name="Sparrow T."/>
            <person name="Spaulding J."/>
            <person name="Stalker J."/>
            <person name="Stange-Thomann N."/>
            <person name="Stavropoulos S."/>
            <person name="Stone C."/>
            <person name="Strader C."/>
            <person name="Tesfaye S."/>
            <person name="Thomson T."/>
            <person name="Thoulutsang Y."/>
            <person name="Thoulutsang D."/>
            <person name="Topham K."/>
            <person name="Topping I."/>
            <person name="Tsamla T."/>
            <person name="Vassiliev H."/>
            <person name="Vo A."/>
            <person name="Wangchuk T."/>
            <person name="Wangdi T."/>
            <person name="Weiand M."/>
            <person name="Wilkinson J."/>
            <person name="Wilson A."/>
            <person name="Yadav S."/>
            <person name="Young G."/>
            <person name="Yu Q."/>
            <person name="Zembek L."/>
            <person name="Zhong D."/>
            <person name="Zimmer A."/>
            <person name="Zwirko Z."/>
            <person name="Jaffe D.B."/>
            <person name="Alvarez P."/>
            <person name="Brockman W."/>
            <person name="Butler J."/>
            <person name="Chin C."/>
            <person name="Gnerre S."/>
            <person name="Grabherr M."/>
            <person name="Kleber M."/>
            <person name="Mauceli E."/>
            <person name="MacCallum I."/>
        </authorList>
    </citation>
    <scope>NUCLEOTIDE SEQUENCE [LARGE SCALE GENOMIC DNA]</scope>
    <source>
        <strain evidence="11">Tucson 15287-2541.00</strain>
    </source>
</reference>
<dbReference type="GO" id="GO:0003995">
    <property type="term" value="F:acyl-CoA dehydrogenase activity"/>
    <property type="evidence" value="ECO:0007669"/>
    <property type="project" value="InterPro"/>
</dbReference>
<dbReference type="PhylomeDB" id="B4JUM4"/>
<dbReference type="SUPFAM" id="SSF47203">
    <property type="entry name" value="Acyl-CoA dehydrogenase C-terminal domain-like"/>
    <property type="match status" value="1"/>
</dbReference>
<dbReference type="SMR" id="B4JUM4"/>
<dbReference type="InterPro" id="IPR006089">
    <property type="entry name" value="Acyl-CoA_DH_CS"/>
</dbReference>
<dbReference type="EMBL" id="CH916374">
    <property type="protein sequence ID" value="EDV91194.1"/>
    <property type="molecule type" value="Genomic_DNA"/>
</dbReference>
<dbReference type="Gene3D" id="2.40.110.10">
    <property type="entry name" value="Butyryl-CoA Dehydrogenase, subunit A, domain 2"/>
    <property type="match status" value="1"/>
</dbReference>
<comment type="cofactor">
    <cofactor evidence="1 6">
        <name>FAD</name>
        <dbReference type="ChEBI" id="CHEBI:57692"/>
    </cofactor>
</comment>
<dbReference type="SUPFAM" id="SSF56645">
    <property type="entry name" value="Acyl-CoA dehydrogenase NM domain-like"/>
    <property type="match status" value="1"/>
</dbReference>
<dbReference type="InterPro" id="IPR046373">
    <property type="entry name" value="Acyl-CoA_Oxase/DH_mid-dom_sf"/>
</dbReference>
<dbReference type="HOGENOM" id="CLU_018204_3_5_1"/>
<keyword evidence="11" id="KW-1185">Reference proteome</keyword>
<dbReference type="InterPro" id="IPR036250">
    <property type="entry name" value="AcylCo_DH-like_C"/>
</dbReference>
<dbReference type="InterPro" id="IPR037069">
    <property type="entry name" value="AcylCoA_DH/ox_N_sf"/>
</dbReference>
<dbReference type="KEGG" id="dgr:6568364"/>
<dbReference type="eggNOG" id="KOG0139">
    <property type="taxonomic scope" value="Eukaryota"/>
</dbReference>
<name>B4JUM4_DROGR</name>
<gene>
    <name evidence="10" type="primary">Dgri\GH15455</name>
    <name evidence="10" type="ORF">Dgri_GH15455</name>
</gene>
<dbReference type="PROSITE" id="PS00072">
    <property type="entry name" value="ACYL_COA_DH_1"/>
    <property type="match status" value="1"/>
</dbReference>
<evidence type="ECO:0000259" key="8">
    <source>
        <dbReference type="Pfam" id="PF02770"/>
    </source>
</evidence>
<dbReference type="GO" id="GO:0005739">
    <property type="term" value="C:mitochondrion"/>
    <property type="evidence" value="ECO:0007669"/>
    <property type="project" value="TreeGrafter"/>
</dbReference>
<evidence type="ECO:0000256" key="6">
    <source>
        <dbReference type="RuleBase" id="RU362125"/>
    </source>
</evidence>
<comment type="similarity">
    <text evidence="2 6">Belongs to the acyl-CoA dehydrogenase family.</text>
</comment>
<protein>
    <submittedName>
        <fullName evidence="10">GH15455</fullName>
    </submittedName>
</protein>
<dbReference type="Pfam" id="PF02770">
    <property type="entry name" value="Acyl-CoA_dh_M"/>
    <property type="match status" value="1"/>
</dbReference>
<feature type="domain" description="Acyl-CoA dehydrogenase/oxidase N-terminal" evidence="9">
    <location>
        <begin position="1"/>
        <end position="69"/>
    </location>
</feature>
<dbReference type="Pfam" id="PF00441">
    <property type="entry name" value="Acyl-CoA_dh_1"/>
    <property type="match status" value="1"/>
</dbReference>
<dbReference type="Gene3D" id="1.10.540.10">
    <property type="entry name" value="Acyl-CoA dehydrogenase/oxidase, N-terminal domain"/>
    <property type="match status" value="1"/>
</dbReference>
<dbReference type="GO" id="GO:0050660">
    <property type="term" value="F:flavin adenine dinucleotide binding"/>
    <property type="evidence" value="ECO:0007669"/>
    <property type="project" value="InterPro"/>
</dbReference>
<dbReference type="FunFam" id="2.40.110.10:FF:000001">
    <property type="entry name" value="Acyl-CoA dehydrogenase, mitochondrial"/>
    <property type="match status" value="1"/>
</dbReference>
<dbReference type="PANTHER" id="PTHR43884:SF12">
    <property type="entry name" value="ISOVALERYL-COA DEHYDROGENASE, MITOCHONDRIAL-RELATED"/>
    <property type="match status" value="1"/>
</dbReference>
<dbReference type="Gene3D" id="1.20.140.10">
    <property type="entry name" value="Butyryl-CoA Dehydrogenase, subunit A, domain 3"/>
    <property type="match status" value="1"/>
</dbReference>
<feature type="domain" description="Acyl-CoA dehydrogenase/oxidase C-terminal" evidence="7">
    <location>
        <begin position="182"/>
        <end position="328"/>
    </location>
</feature>
<accession>B4JUM4</accession>
<dbReference type="InterPro" id="IPR009075">
    <property type="entry name" value="AcylCo_DH/oxidase_C"/>
</dbReference>
<dbReference type="AlphaFoldDB" id="B4JUM4"/>
<dbReference type="InterPro" id="IPR013786">
    <property type="entry name" value="AcylCoA_DH/ox_N"/>
</dbReference>
<evidence type="ECO:0000259" key="7">
    <source>
        <dbReference type="Pfam" id="PF00441"/>
    </source>
</evidence>
<evidence type="ECO:0000256" key="4">
    <source>
        <dbReference type="ARBA" id="ARBA00022827"/>
    </source>
</evidence>
<dbReference type="GO" id="GO:0033539">
    <property type="term" value="P:fatty acid beta-oxidation using acyl-CoA dehydrogenase"/>
    <property type="evidence" value="ECO:0007669"/>
    <property type="project" value="TreeGrafter"/>
</dbReference>
<organism evidence="11">
    <name type="scientific">Drosophila grimshawi</name>
    <name type="common">Hawaiian fruit fly</name>
    <name type="synonym">Idiomyia grimshawi</name>
    <dbReference type="NCBI Taxonomy" id="7222"/>
    <lineage>
        <taxon>Eukaryota</taxon>
        <taxon>Metazoa</taxon>
        <taxon>Ecdysozoa</taxon>
        <taxon>Arthropoda</taxon>
        <taxon>Hexapoda</taxon>
        <taxon>Insecta</taxon>
        <taxon>Pterygota</taxon>
        <taxon>Neoptera</taxon>
        <taxon>Endopterygota</taxon>
        <taxon>Diptera</taxon>
        <taxon>Brachycera</taxon>
        <taxon>Muscomorpha</taxon>
        <taxon>Ephydroidea</taxon>
        <taxon>Drosophilidae</taxon>
        <taxon>Drosophila</taxon>
        <taxon>Hawaiian Drosophila</taxon>
    </lineage>
</organism>
<sequence length="336" mass="35833">MGLMSVVVSEEYGGAGLDYQAYAIGMEEVARGDAAVSVLMGVNNMYVGVVQQRGTDQQKQQFLVPYTQGQHIAFYALSEPGSGSDASAASTTAKLNGSGDYLLNGTKAWISNSKEASGGLVFATIDKSLKHKGITALLTAKDVPGLTIAKRENKLGMRASSTCQLVLNDVAIPQSQVLGGAGHGFRIAMESLDCGRIGIAAQATGIAQAALELAVDYADKRVAFGQRLSRLQLIQQKLADMALRVETARLLTWRAAWLKDNGLSITKEAAMAKLHASETATFCAHQCIQILGGMGYTTDLPAELYYRNARVTEIYEGTSEIQRIVIANCIMKGISN</sequence>
<feature type="domain" description="Acyl-CoA oxidase/dehydrogenase middle" evidence="8">
    <location>
        <begin position="75"/>
        <end position="170"/>
    </location>
</feature>
<dbReference type="InterPro" id="IPR006091">
    <property type="entry name" value="Acyl-CoA_Oxase/DH_mid-dom"/>
</dbReference>
<evidence type="ECO:0000256" key="3">
    <source>
        <dbReference type="ARBA" id="ARBA00022630"/>
    </source>
</evidence>
<dbReference type="Proteomes" id="UP000001070">
    <property type="component" value="Unassembled WGS sequence"/>
</dbReference>
<dbReference type="PANTHER" id="PTHR43884">
    <property type="entry name" value="ACYL-COA DEHYDROGENASE"/>
    <property type="match status" value="1"/>
</dbReference>
<dbReference type="FunFam" id="1.20.140.10:FF:000004">
    <property type="entry name" value="Acyl-CoA dehydrogenase FadE25"/>
    <property type="match status" value="1"/>
</dbReference>
<evidence type="ECO:0000256" key="1">
    <source>
        <dbReference type="ARBA" id="ARBA00001974"/>
    </source>
</evidence>
<keyword evidence="3 6" id="KW-0285">Flavoprotein</keyword>
<dbReference type="STRING" id="7222.B4JUM4"/>
<evidence type="ECO:0000313" key="10">
    <source>
        <dbReference type="EMBL" id="EDV91194.1"/>
    </source>
</evidence>
<evidence type="ECO:0000256" key="5">
    <source>
        <dbReference type="ARBA" id="ARBA00023002"/>
    </source>
</evidence>
<keyword evidence="5 6" id="KW-0560">Oxidoreductase</keyword>
<dbReference type="OrthoDB" id="10254877at2759"/>
<dbReference type="GO" id="GO:0046359">
    <property type="term" value="P:butyrate catabolic process"/>
    <property type="evidence" value="ECO:0007669"/>
    <property type="project" value="TreeGrafter"/>
</dbReference>